<evidence type="ECO:0000259" key="1">
    <source>
        <dbReference type="PROSITE" id="PS50404"/>
    </source>
</evidence>
<dbReference type="PROSITE" id="PS50405">
    <property type="entry name" value="GST_CTER"/>
    <property type="match status" value="1"/>
</dbReference>
<dbReference type="EMBL" id="JASJQH010002219">
    <property type="protein sequence ID" value="KAK9760370.1"/>
    <property type="molecule type" value="Genomic_DNA"/>
</dbReference>
<keyword evidence="4" id="KW-1185">Reference proteome</keyword>
<dbReference type="Gene3D" id="3.40.30.10">
    <property type="entry name" value="Glutaredoxin"/>
    <property type="match status" value="1"/>
</dbReference>
<accession>A0ABR2WFT9</accession>
<evidence type="ECO:0000313" key="4">
    <source>
        <dbReference type="Proteomes" id="UP001479436"/>
    </source>
</evidence>
<proteinExistence type="predicted"/>
<dbReference type="InterPro" id="IPR036282">
    <property type="entry name" value="Glutathione-S-Trfase_C_sf"/>
</dbReference>
<dbReference type="InterPro" id="IPR040079">
    <property type="entry name" value="Glutathione_S-Trfase"/>
</dbReference>
<evidence type="ECO:0008006" key="5">
    <source>
        <dbReference type="Google" id="ProtNLM"/>
    </source>
</evidence>
<name>A0ABR2WFT9_9FUNG</name>
<sequence>MSTLRPSTDNTLSYDSQGSTYVIHYFQNHGMTGAIRALLSLALNKDQWSNQFQDPVTWWNDKDKAPCGTLPILYETTSTGETITIPESDAIERYLARKYGYMGSTPWEETLVNIFHAQAMTVLVKWIQKVAWAIEGTREQAMESFLKVTLREWINTCEKQLRHNGSNGHFVGDMLTLADIKTATVLDVFLSLESSNILNAETSPNLWKLKEMVDLQSNYAAYRRSEEFKTIDSNANACMGGLLPYDAKKAHIFT</sequence>
<dbReference type="InterPro" id="IPR010987">
    <property type="entry name" value="Glutathione-S-Trfase_C-like"/>
</dbReference>
<dbReference type="InterPro" id="IPR050213">
    <property type="entry name" value="GST_superfamily"/>
</dbReference>
<dbReference type="PANTHER" id="PTHR11571:SF150">
    <property type="entry name" value="GLUTATHIONE S-TRANSFERASE"/>
    <property type="match status" value="1"/>
</dbReference>
<dbReference type="InterPro" id="IPR004046">
    <property type="entry name" value="GST_C"/>
</dbReference>
<comment type="caution">
    <text evidence="3">The sequence shown here is derived from an EMBL/GenBank/DDBJ whole genome shotgun (WGS) entry which is preliminary data.</text>
</comment>
<feature type="domain" description="GST C-terminal" evidence="2">
    <location>
        <begin position="105"/>
        <end position="232"/>
    </location>
</feature>
<dbReference type="InterPro" id="IPR004045">
    <property type="entry name" value="Glutathione_S-Trfase_N"/>
</dbReference>
<dbReference type="PROSITE" id="PS50404">
    <property type="entry name" value="GST_NTER"/>
    <property type="match status" value="1"/>
</dbReference>
<feature type="domain" description="GST N-terminal" evidence="1">
    <location>
        <begin position="19"/>
        <end position="103"/>
    </location>
</feature>
<dbReference type="Pfam" id="PF14497">
    <property type="entry name" value="GST_C_3"/>
    <property type="match status" value="1"/>
</dbReference>
<evidence type="ECO:0000313" key="3">
    <source>
        <dbReference type="EMBL" id="KAK9760370.1"/>
    </source>
</evidence>
<protein>
    <recommendedName>
        <fullName evidence="5">Glutathione S-transferase</fullName>
    </recommendedName>
</protein>
<dbReference type="SUPFAM" id="SSF52833">
    <property type="entry name" value="Thioredoxin-like"/>
    <property type="match status" value="1"/>
</dbReference>
<gene>
    <name evidence="3" type="ORF">K7432_015678</name>
</gene>
<dbReference type="Proteomes" id="UP001479436">
    <property type="component" value="Unassembled WGS sequence"/>
</dbReference>
<dbReference type="PANTHER" id="PTHR11571">
    <property type="entry name" value="GLUTATHIONE S-TRANSFERASE"/>
    <property type="match status" value="1"/>
</dbReference>
<reference evidence="3 4" key="1">
    <citation type="submission" date="2023-04" db="EMBL/GenBank/DDBJ databases">
        <title>Genome of Basidiobolus ranarum AG-B5.</title>
        <authorList>
            <person name="Stajich J.E."/>
            <person name="Carter-House D."/>
            <person name="Gryganskyi A."/>
        </authorList>
    </citation>
    <scope>NUCLEOTIDE SEQUENCE [LARGE SCALE GENOMIC DNA]</scope>
    <source>
        <strain evidence="3 4">AG-B5</strain>
    </source>
</reference>
<dbReference type="SFLD" id="SFLDS00019">
    <property type="entry name" value="Glutathione_Transferase_(cytos"/>
    <property type="match status" value="1"/>
</dbReference>
<dbReference type="InterPro" id="IPR036249">
    <property type="entry name" value="Thioredoxin-like_sf"/>
</dbReference>
<dbReference type="SUPFAM" id="SSF47616">
    <property type="entry name" value="GST C-terminal domain-like"/>
    <property type="match status" value="1"/>
</dbReference>
<evidence type="ECO:0000259" key="2">
    <source>
        <dbReference type="PROSITE" id="PS50405"/>
    </source>
</evidence>
<organism evidence="3 4">
    <name type="scientific">Basidiobolus ranarum</name>
    <dbReference type="NCBI Taxonomy" id="34480"/>
    <lineage>
        <taxon>Eukaryota</taxon>
        <taxon>Fungi</taxon>
        <taxon>Fungi incertae sedis</taxon>
        <taxon>Zoopagomycota</taxon>
        <taxon>Entomophthoromycotina</taxon>
        <taxon>Basidiobolomycetes</taxon>
        <taxon>Basidiobolales</taxon>
        <taxon>Basidiobolaceae</taxon>
        <taxon>Basidiobolus</taxon>
    </lineage>
</organism>
<dbReference type="Gene3D" id="1.20.1050.10">
    <property type="match status" value="1"/>
</dbReference>